<protein>
    <recommendedName>
        <fullName evidence="4">DUF2178 domain-containing protein</fullName>
    </recommendedName>
</protein>
<reference evidence="2 3" key="1">
    <citation type="submission" date="2016-10" db="EMBL/GenBank/DDBJ databases">
        <title>Comparative genomics of Bacillus thuringiensis reveals a path to pathogens against multiple invertebrate hosts.</title>
        <authorList>
            <person name="Zheng J."/>
            <person name="Gao Q."/>
            <person name="Liu H."/>
            <person name="Peng D."/>
            <person name="Ruan L."/>
            <person name="Sun M."/>
        </authorList>
    </citation>
    <scope>NUCLEOTIDE SEQUENCE [LARGE SCALE GENOMIC DNA]</scope>
    <source>
        <strain evidence="2">BGSC 4BM1</strain>
    </source>
</reference>
<organism evidence="2 3">
    <name type="scientific">Bacillus thuringiensis serovar navarrensis</name>
    <dbReference type="NCBI Taxonomy" id="339658"/>
    <lineage>
        <taxon>Bacteria</taxon>
        <taxon>Bacillati</taxon>
        <taxon>Bacillota</taxon>
        <taxon>Bacilli</taxon>
        <taxon>Bacillales</taxon>
        <taxon>Bacillaceae</taxon>
        <taxon>Bacillus</taxon>
        <taxon>Bacillus cereus group</taxon>
    </lineage>
</organism>
<dbReference type="RefSeq" id="WP_088030962.1">
    <property type="nucleotide sequence ID" value="NZ_NFDG01000019.1"/>
</dbReference>
<accession>A0A243AQJ8</accession>
<feature type="transmembrane region" description="Helical" evidence="1">
    <location>
        <begin position="35"/>
        <end position="54"/>
    </location>
</feature>
<dbReference type="EMBL" id="NFDG01000019">
    <property type="protein sequence ID" value="OTY28626.1"/>
    <property type="molecule type" value="Genomic_DNA"/>
</dbReference>
<dbReference type="AlphaFoldDB" id="A0A243AQJ8"/>
<evidence type="ECO:0000313" key="3">
    <source>
        <dbReference type="Proteomes" id="UP000194860"/>
    </source>
</evidence>
<proteinExistence type="predicted"/>
<feature type="transmembrane region" description="Helical" evidence="1">
    <location>
        <begin position="12"/>
        <end position="29"/>
    </location>
</feature>
<sequence>MRNKNMERMTSYTVLCLIGAVLLYFEGGIELSLQYVIGFIIFAAIFGLIGRLFFKKKNESGAYPLPETDERIDSLTFRNVSQIFALSLFIAFVVLFVLYFMNREAVIRVDYVLGYVFLVFFVGLTFGPRIAKKRDQ</sequence>
<evidence type="ECO:0000313" key="2">
    <source>
        <dbReference type="EMBL" id="OTY28626.1"/>
    </source>
</evidence>
<evidence type="ECO:0008006" key="4">
    <source>
        <dbReference type="Google" id="ProtNLM"/>
    </source>
</evidence>
<evidence type="ECO:0000256" key="1">
    <source>
        <dbReference type="SAM" id="Phobius"/>
    </source>
</evidence>
<keyword evidence="1" id="KW-0472">Membrane</keyword>
<gene>
    <name evidence="2" type="ORF">BK732_03065</name>
</gene>
<dbReference type="Proteomes" id="UP000194860">
    <property type="component" value="Unassembled WGS sequence"/>
</dbReference>
<feature type="transmembrane region" description="Helical" evidence="1">
    <location>
        <begin position="75"/>
        <end position="100"/>
    </location>
</feature>
<name>A0A243AQJ8_BACTU</name>
<comment type="caution">
    <text evidence="2">The sequence shown here is derived from an EMBL/GenBank/DDBJ whole genome shotgun (WGS) entry which is preliminary data.</text>
</comment>
<keyword evidence="1" id="KW-0812">Transmembrane</keyword>
<keyword evidence="1" id="KW-1133">Transmembrane helix</keyword>
<feature type="transmembrane region" description="Helical" evidence="1">
    <location>
        <begin position="112"/>
        <end position="131"/>
    </location>
</feature>